<name>A0AAW1JV12_POPJA</name>
<gene>
    <name evidence="1" type="ORF">QE152_g27647</name>
</gene>
<dbReference type="AlphaFoldDB" id="A0AAW1JV12"/>
<dbReference type="Proteomes" id="UP001458880">
    <property type="component" value="Unassembled WGS sequence"/>
</dbReference>
<comment type="caution">
    <text evidence="1">The sequence shown here is derived from an EMBL/GenBank/DDBJ whole genome shotgun (WGS) entry which is preliminary data.</text>
</comment>
<dbReference type="EMBL" id="JASPKY010000343">
    <property type="protein sequence ID" value="KAK9707758.1"/>
    <property type="molecule type" value="Genomic_DNA"/>
</dbReference>
<evidence type="ECO:0000313" key="1">
    <source>
        <dbReference type="EMBL" id="KAK9707758.1"/>
    </source>
</evidence>
<reference evidence="1 2" key="1">
    <citation type="journal article" date="2024" name="BMC Genomics">
        <title>De novo assembly and annotation of Popillia japonica's genome with initial clues to its potential as an invasive pest.</title>
        <authorList>
            <person name="Cucini C."/>
            <person name="Boschi S."/>
            <person name="Funari R."/>
            <person name="Cardaioli E."/>
            <person name="Iannotti N."/>
            <person name="Marturano G."/>
            <person name="Paoli F."/>
            <person name="Bruttini M."/>
            <person name="Carapelli A."/>
            <person name="Frati F."/>
            <person name="Nardi F."/>
        </authorList>
    </citation>
    <scope>NUCLEOTIDE SEQUENCE [LARGE SCALE GENOMIC DNA]</scope>
    <source>
        <strain evidence="1">DMR45628</strain>
    </source>
</reference>
<keyword evidence="2" id="KW-1185">Reference proteome</keyword>
<evidence type="ECO:0000313" key="2">
    <source>
        <dbReference type="Proteomes" id="UP001458880"/>
    </source>
</evidence>
<proteinExistence type="predicted"/>
<organism evidence="1 2">
    <name type="scientific">Popillia japonica</name>
    <name type="common">Japanese beetle</name>
    <dbReference type="NCBI Taxonomy" id="7064"/>
    <lineage>
        <taxon>Eukaryota</taxon>
        <taxon>Metazoa</taxon>
        <taxon>Ecdysozoa</taxon>
        <taxon>Arthropoda</taxon>
        <taxon>Hexapoda</taxon>
        <taxon>Insecta</taxon>
        <taxon>Pterygota</taxon>
        <taxon>Neoptera</taxon>
        <taxon>Endopterygota</taxon>
        <taxon>Coleoptera</taxon>
        <taxon>Polyphaga</taxon>
        <taxon>Scarabaeiformia</taxon>
        <taxon>Scarabaeidae</taxon>
        <taxon>Rutelinae</taxon>
        <taxon>Popillia</taxon>
    </lineage>
</organism>
<protein>
    <submittedName>
        <fullName evidence="1">Uncharacterized protein</fullName>
    </submittedName>
</protein>
<accession>A0AAW1JV12</accession>
<sequence length="85" mass="9759">MIHDPDDLGWKKVGFQWMKKTSSELKQLAFVIISFATCLDNVDSWNYINCTGSIAVCEETEAKLIMKPCILSCIHNNRLKYIYAL</sequence>